<evidence type="ECO:0000259" key="1">
    <source>
        <dbReference type="Pfam" id="PF05050"/>
    </source>
</evidence>
<evidence type="ECO:0000313" key="2">
    <source>
        <dbReference type="EMBL" id="GAA4883858.1"/>
    </source>
</evidence>
<protein>
    <recommendedName>
        <fullName evidence="1">Methyltransferase FkbM domain-containing protein</fullName>
    </recommendedName>
</protein>
<dbReference type="RefSeq" id="WP_345272145.1">
    <property type="nucleotide sequence ID" value="NZ_BAABJH010000001.1"/>
</dbReference>
<dbReference type="EMBL" id="BAABJH010000001">
    <property type="protein sequence ID" value="GAA4883858.1"/>
    <property type="molecule type" value="Genomic_DNA"/>
</dbReference>
<evidence type="ECO:0000313" key="3">
    <source>
        <dbReference type="Proteomes" id="UP001500433"/>
    </source>
</evidence>
<dbReference type="PANTHER" id="PTHR34203">
    <property type="entry name" value="METHYLTRANSFERASE, FKBM FAMILY PROTEIN"/>
    <property type="match status" value="1"/>
</dbReference>
<dbReference type="Gene3D" id="3.40.50.150">
    <property type="entry name" value="Vaccinia Virus protein VP39"/>
    <property type="match status" value="1"/>
</dbReference>
<dbReference type="Proteomes" id="UP001500433">
    <property type="component" value="Unassembled WGS sequence"/>
</dbReference>
<dbReference type="PANTHER" id="PTHR34203:SF15">
    <property type="entry name" value="SLL1173 PROTEIN"/>
    <property type="match status" value="1"/>
</dbReference>
<dbReference type="Gene3D" id="3.90.550.10">
    <property type="entry name" value="Spore Coat Polysaccharide Biosynthesis Protein SpsA, Chain A"/>
    <property type="match status" value="1"/>
</dbReference>
<comment type="caution">
    <text evidence="2">The sequence shown here is derived from an EMBL/GenBank/DDBJ whole genome shotgun (WGS) entry which is preliminary data.</text>
</comment>
<proteinExistence type="predicted"/>
<reference evidence="3" key="1">
    <citation type="journal article" date="2019" name="Int. J. Syst. Evol. Microbiol.">
        <title>The Global Catalogue of Microorganisms (GCM) 10K type strain sequencing project: providing services to taxonomists for standard genome sequencing and annotation.</title>
        <authorList>
            <consortium name="The Broad Institute Genomics Platform"/>
            <consortium name="The Broad Institute Genome Sequencing Center for Infectious Disease"/>
            <person name="Wu L."/>
            <person name="Ma J."/>
        </authorList>
    </citation>
    <scope>NUCLEOTIDE SEQUENCE [LARGE SCALE GENOMIC DNA]</scope>
    <source>
        <strain evidence="3">JCM 18274</strain>
    </source>
</reference>
<dbReference type="CDD" id="cd00761">
    <property type="entry name" value="Glyco_tranf_GTA_type"/>
    <property type="match status" value="1"/>
</dbReference>
<dbReference type="SUPFAM" id="SSF53448">
    <property type="entry name" value="Nucleotide-diphospho-sugar transferases"/>
    <property type="match status" value="1"/>
</dbReference>
<sequence length="565" mass="64867">MSFAPIVIFAYNRPVHLQKTLNALALNQEAIESNLYIFCDGPKPNTNPENLKNINQVVKIAQTEERFKKVNVIVSDKNLGLSKSVINGVTKVIEAYGNIIVLEDDIIVGKHFLSFINKGLEVYKNEERVYGVTGYCFPSSKQIKDPTYFLPIMSSWGYATWVDRWNKINFNGYELLKEVQDRNLQSDLIFGHLNYFQMLKDQVAGKNDSWAVRFYVSMHFNKGVFLFPNKPLLQNIGLDGSGLHCLTEDHKTVNDNFISTTNIGIKKLNIEIKSHIIKKIKRGNFKNNTAFMQLLKKKIRKAIAPEILQLIRRKFQFKQQKELNRLMQLPRFKQTSTTLLGKQMVVADGASYAFMFNEIFQEHIYKFNTSNRTPYIIDGGANIGMSTIYLKTQFPESKIVSFEPDEGIFKIFKKNIETFGFKDVSLINKGLWNEDTQLSFNSEGADAGAISFKDIKSKTLNTVKVVDLNPYLNQSVDFLKLDIEGAETVVLKSIESNLHFVERIFIEYHSYIDEEQTIGEIVEILKKNNFRLYISAGLSSKAPFVRVNTYRDMDMQLNIFGIKNK</sequence>
<dbReference type="SUPFAM" id="SSF53335">
    <property type="entry name" value="S-adenosyl-L-methionine-dependent methyltransferases"/>
    <property type="match status" value="1"/>
</dbReference>
<feature type="domain" description="Methyltransferase FkbM" evidence="1">
    <location>
        <begin position="378"/>
        <end position="532"/>
    </location>
</feature>
<dbReference type="InterPro" id="IPR006342">
    <property type="entry name" value="FkbM_mtfrase"/>
</dbReference>
<accession>A0ABP9EP32</accession>
<dbReference type="Pfam" id="PF05050">
    <property type="entry name" value="Methyltransf_21"/>
    <property type="match status" value="1"/>
</dbReference>
<dbReference type="InterPro" id="IPR029044">
    <property type="entry name" value="Nucleotide-diphossugar_trans"/>
</dbReference>
<gene>
    <name evidence="2" type="ORF">GCM10023311_02660</name>
</gene>
<dbReference type="InterPro" id="IPR052514">
    <property type="entry name" value="SAM-dependent_MTase"/>
</dbReference>
<organism evidence="2 3">
    <name type="scientific">Flaviramulus aquimarinus</name>
    <dbReference type="NCBI Taxonomy" id="1170456"/>
    <lineage>
        <taxon>Bacteria</taxon>
        <taxon>Pseudomonadati</taxon>
        <taxon>Bacteroidota</taxon>
        <taxon>Flavobacteriia</taxon>
        <taxon>Flavobacteriales</taxon>
        <taxon>Flavobacteriaceae</taxon>
        <taxon>Flaviramulus</taxon>
    </lineage>
</organism>
<keyword evidence="3" id="KW-1185">Reference proteome</keyword>
<dbReference type="InterPro" id="IPR029063">
    <property type="entry name" value="SAM-dependent_MTases_sf"/>
</dbReference>
<dbReference type="NCBIfam" id="TIGR01444">
    <property type="entry name" value="fkbM_fam"/>
    <property type="match status" value="1"/>
</dbReference>
<name>A0ABP9EP32_9FLAO</name>